<protein>
    <recommendedName>
        <fullName evidence="3">Tail assembly chaperone</fullName>
    </recommendedName>
</protein>
<gene>
    <name evidence="1" type="ORF">QRX88_08695</name>
</gene>
<dbReference type="EMBL" id="JASUBT010000005">
    <property type="protein sequence ID" value="MDL4935789.1"/>
    <property type="molecule type" value="Genomic_DNA"/>
</dbReference>
<evidence type="ECO:0000313" key="1">
    <source>
        <dbReference type="EMBL" id="MDL4935789.1"/>
    </source>
</evidence>
<evidence type="ECO:0000313" key="2">
    <source>
        <dbReference type="Proteomes" id="UP001241571"/>
    </source>
</evidence>
<sequence length="118" mass="12808">MTEIINFPTQSTTELPTVNIPAQEVKAPKTVNFRGQEVTLKYTLLSLQRLEAAGVSLQDLETMGDNVSITVLGKVLWAGLCVQFNDATLEEVLNSYEISDLQEVSEALAAALNNPVGK</sequence>
<comment type="caution">
    <text evidence="1">The sequence shown here is derived from an EMBL/GenBank/DDBJ whole genome shotgun (WGS) entry which is preliminary data.</text>
</comment>
<proteinExistence type="predicted"/>
<dbReference type="RefSeq" id="WP_142434883.1">
    <property type="nucleotide sequence ID" value="NZ_BSYC01000005.1"/>
</dbReference>
<reference evidence="1 2" key="1">
    <citation type="submission" date="2023-06" db="EMBL/GenBank/DDBJ databases">
        <title>Acute promotion of culturable opportunistic pathogens and persistent increase of antibiotic resistance following antibiotic exposure in mouse gut microbiota.</title>
        <authorList>
            <person name="Li L."/>
            <person name="Wang B."/>
            <person name="Sun Y."/>
            <person name="Wang M."/>
            <person name="Xu H."/>
        </authorList>
    </citation>
    <scope>NUCLEOTIDE SEQUENCE [LARGE SCALE GENOMIC DNA]</scope>
    <source>
        <strain evidence="1 2">CRI2_2</strain>
    </source>
</reference>
<evidence type="ECO:0008006" key="3">
    <source>
        <dbReference type="Google" id="ProtNLM"/>
    </source>
</evidence>
<dbReference type="AlphaFoldDB" id="A0ABD4ZST1"/>
<dbReference type="Proteomes" id="UP001241571">
    <property type="component" value="Unassembled WGS sequence"/>
</dbReference>
<organism evidence="1 2">
    <name type="scientific">Enterococcus gallinarum</name>
    <dbReference type="NCBI Taxonomy" id="1353"/>
    <lineage>
        <taxon>Bacteria</taxon>
        <taxon>Bacillati</taxon>
        <taxon>Bacillota</taxon>
        <taxon>Bacilli</taxon>
        <taxon>Lactobacillales</taxon>
        <taxon>Enterococcaceae</taxon>
        <taxon>Enterococcus</taxon>
    </lineage>
</organism>
<name>A0ABD4ZST1_ENTGA</name>
<accession>A0ABD4ZST1</accession>